<feature type="signal peptide" evidence="1">
    <location>
        <begin position="1"/>
        <end position="24"/>
    </location>
</feature>
<evidence type="ECO:0000313" key="3">
    <source>
        <dbReference type="Proteomes" id="UP000234331"/>
    </source>
</evidence>
<dbReference type="Proteomes" id="UP000234331">
    <property type="component" value="Unassembled WGS sequence"/>
</dbReference>
<reference evidence="2 3" key="1">
    <citation type="submission" date="2017-06" db="EMBL/GenBank/DDBJ databases">
        <authorList>
            <person name="Kim H.J."/>
            <person name="Triplett B.A."/>
        </authorList>
    </citation>
    <scope>NUCLEOTIDE SEQUENCE [LARGE SCALE GENOMIC DNA]</scope>
    <source>
        <strain evidence="2">FRACA_ARgP5</strain>
    </source>
</reference>
<gene>
    <name evidence="2" type="ORF">FRACA_410027</name>
</gene>
<organism evidence="2 3">
    <name type="scientific">Frankia canadensis</name>
    <dbReference type="NCBI Taxonomy" id="1836972"/>
    <lineage>
        <taxon>Bacteria</taxon>
        <taxon>Bacillati</taxon>
        <taxon>Actinomycetota</taxon>
        <taxon>Actinomycetes</taxon>
        <taxon>Frankiales</taxon>
        <taxon>Frankiaceae</taxon>
        <taxon>Frankia</taxon>
    </lineage>
</organism>
<evidence type="ECO:0008006" key="4">
    <source>
        <dbReference type="Google" id="ProtNLM"/>
    </source>
</evidence>
<keyword evidence="3" id="KW-1185">Reference proteome</keyword>
<feature type="chain" id="PRO_5039706620" description="Lipoprotein" evidence="1">
    <location>
        <begin position="25"/>
        <end position="198"/>
    </location>
</feature>
<keyword evidence="1" id="KW-0732">Signal</keyword>
<name>A0A2I2KWU4_9ACTN</name>
<dbReference type="PROSITE" id="PS51257">
    <property type="entry name" value="PROKAR_LIPOPROTEIN"/>
    <property type="match status" value="1"/>
</dbReference>
<sequence>MLRRQFSMLAVISMACVASLSGCGGGKSSPSPVTPTVAAIRPKPTPVASCPPLPASRPAPAAVPVTVAGLSVDGLQPDAERVVTTYGGRRHTLTGKVVGSIPAGVQLWVMTSPPHLQNRYLQGRIVPGRDGAWSVTVNVGRTDDQPQKFPDPVTIFAVSDPVGSYLLRCGGTVDQNPVIPPGLPFTKLGMVTIRKLTR</sequence>
<evidence type="ECO:0000313" key="2">
    <source>
        <dbReference type="EMBL" id="SNQ50153.1"/>
    </source>
</evidence>
<proteinExistence type="predicted"/>
<dbReference type="EMBL" id="FZMO01000346">
    <property type="protein sequence ID" value="SNQ50153.1"/>
    <property type="molecule type" value="Genomic_DNA"/>
</dbReference>
<evidence type="ECO:0000256" key="1">
    <source>
        <dbReference type="SAM" id="SignalP"/>
    </source>
</evidence>
<protein>
    <recommendedName>
        <fullName evidence="4">Lipoprotein</fullName>
    </recommendedName>
</protein>
<accession>A0A2I2KWU4</accession>
<dbReference type="AlphaFoldDB" id="A0A2I2KWU4"/>